<evidence type="ECO:0000313" key="9">
    <source>
        <dbReference type="EMBL" id="KAG5459702.1"/>
    </source>
</evidence>
<dbReference type="GO" id="GO:0004089">
    <property type="term" value="F:carbonate dehydratase activity"/>
    <property type="evidence" value="ECO:0007669"/>
    <property type="project" value="UniProtKB-UniRule"/>
</dbReference>
<keyword evidence="5 8" id="KW-0862">Zinc</keyword>
<dbReference type="GO" id="GO:0008270">
    <property type="term" value="F:zinc ion binding"/>
    <property type="evidence" value="ECO:0007669"/>
    <property type="project" value="UniProtKB-UniRule"/>
</dbReference>
<organism evidence="9 10">
    <name type="scientific">Olpidium bornovanus</name>
    <dbReference type="NCBI Taxonomy" id="278681"/>
    <lineage>
        <taxon>Eukaryota</taxon>
        <taxon>Fungi</taxon>
        <taxon>Fungi incertae sedis</taxon>
        <taxon>Olpidiomycota</taxon>
        <taxon>Olpidiomycotina</taxon>
        <taxon>Olpidiomycetes</taxon>
        <taxon>Olpidiales</taxon>
        <taxon>Olpidiaceae</taxon>
        <taxon>Olpidium</taxon>
    </lineage>
</organism>
<accession>A0A8H7ZUX5</accession>
<keyword evidence="6 8" id="KW-0456">Lyase</keyword>
<dbReference type="AlphaFoldDB" id="A0A8H7ZUX5"/>
<name>A0A8H7ZUX5_9FUNG</name>
<comment type="cofactor">
    <cofactor evidence="1">
        <name>Zn(2+)</name>
        <dbReference type="ChEBI" id="CHEBI:29105"/>
    </cofactor>
</comment>
<comment type="catalytic activity">
    <reaction evidence="7 8">
        <text>hydrogencarbonate + H(+) = CO2 + H2O</text>
        <dbReference type="Rhea" id="RHEA:10748"/>
        <dbReference type="ChEBI" id="CHEBI:15377"/>
        <dbReference type="ChEBI" id="CHEBI:15378"/>
        <dbReference type="ChEBI" id="CHEBI:16526"/>
        <dbReference type="ChEBI" id="CHEBI:17544"/>
        <dbReference type="EC" id="4.2.1.1"/>
    </reaction>
</comment>
<dbReference type="PANTHER" id="PTHR11002">
    <property type="entry name" value="CARBONIC ANHYDRASE"/>
    <property type="match status" value="1"/>
</dbReference>
<proteinExistence type="inferred from homology"/>
<evidence type="ECO:0000256" key="5">
    <source>
        <dbReference type="ARBA" id="ARBA00022833"/>
    </source>
</evidence>
<dbReference type="Proteomes" id="UP000673691">
    <property type="component" value="Unassembled WGS sequence"/>
</dbReference>
<dbReference type="EMBL" id="JAEFCI010006417">
    <property type="protein sequence ID" value="KAG5459702.1"/>
    <property type="molecule type" value="Genomic_DNA"/>
</dbReference>
<dbReference type="EC" id="4.2.1.1" evidence="3 8"/>
<evidence type="ECO:0000256" key="6">
    <source>
        <dbReference type="ARBA" id="ARBA00023239"/>
    </source>
</evidence>
<sequence length="110" mass="12891">MSNQQFGLIDNWLRGIKDVYDVHKHQIDKYPDHQSKLDHLTELNVARSVENVCHTTIVQNAWARGQQVSVHGWCYQIKTGIICDLKMCVSQPEQIRDIYNVVTREERKID</sequence>
<evidence type="ECO:0000313" key="10">
    <source>
        <dbReference type="Proteomes" id="UP000673691"/>
    </source>
</evidence>
<evidence type="ECO:0000256" key="7">
    <source>
        <dbReference type="ARBA" id="ARBA00048348"/>
    </source>
</evidence>
<dbReference type="SUPFAM" id="SSF53056">
    <property type="entry name" value="beta-carbonic anhydrase, cab"/>
    <property type="match status" value="1"/>
</dbReference>
<dbReference type="Pfam" id="PF00484">
    <property type="entry name" value="Pro_CA"/>
    <property type="match status" value="1"/>
</dbReference>
<keyword evidence="4" id="KW-0479">Metal-binding</keyword>
<dbReference type="SMART" id="SM00947">
    <property type="entry name" value="Pro_CA"/>
    <property type="match status" value="1"/>
</dbReference>
<evidence type="ECO:0000256" key="1">
    <source>
        <dbReference type="ARBA" id="ARBA00001947"/>
    </source>
</evidence>
<comment type="function">
    <text evidence="8">Reversible hydration of carbon dioxide.</text>
</comment>
<comment type="similarity">
    <text evidence="2 8">Belongs to the beta-class carbonic anhydrase family.</text>
</comment>
<dbReference type="InterPro" id="IPR001765">
    <property type="entry name" value="Carbonic_anhydrase"/>
</dbReference>
<evidence type="ECO:0000256" key="3">
    <source>
        <dbReference type="ARBA" id="ARBA00012925"/>
    </source>
</evidence>
<reference evidence="9 10" key="1">
    <citation type="journal article" name="Sci. Rep.">
        <title>Genome-scale phylogenetic analyses confirm Olpidium as the closest living zoosporic fungus to the non-flagellated, terrestrial fungi.</title>
        <authorList>
            <person name="Chang Y."/>
            <person name="Rochon D."/>
            <person name="Sekimoto S."/>
            <person name="Wang Y."/>
            <person name="Chovatia M."/>
            <person name="Sandor L."/>
            <person name="Salamov A."/>
            <person name="Grigoriev I.V."/>
            <person name="Stajich J.E."/>
            <person name="Spatafora J.W."/>
        </authorList>
    </citation>
    <scope>NUCLEOTIDE SEQUENCE [LARGE SCALE GENOMIC DNA]</scope>
    <source>
        <strain evidence="9">S191</strain>
    </source>
</reference>
<dbReference type="InterPro" id="IPR036874">
    <property type="entry name" value="Carbonic_anhydrase_sf"/>
</dbReference>
<dbReference type="OrthoDB" id="10248475at2759"/>
<dbReference type="Gene3D" id="3.40.1050.10">
    <property type="entry name" value="Carbonic anhydrase"/>
    <property type="match status" value="1"/>
</dbReference>
<dbReference type="PANTHER" id="PTHR11002:SF76">
    <property type="entry name" value="CARBONIC ANHYDRASE"/>
    <property type="match status" value="1"/>
</dbReference>
<comment type="caution">
    <text evidence="9">The sequence shown here is derived from an EMBL/GenBank/DDBJ whole genome shotgun (WGS) entry which is preliminary data.</text>
</comment>
<keyword evidence="10" id="KW-1185">Reference proteome</keyword>
<evidence type="ECO:0000256" key="2">
    <source>
        <dbReference type="ARBA" id="ARBA00006217"/>
    </source>
</evidence>
<evidence type="ECO:0000256" key="4">
    <source>
        <dbReference type="ARBA" id="ARBA00022723"/>
    </source>
</evidence>
<protein>
    <recommendedName>
        <fullName evidence="3 8">Carbonic anhydrase</fullName>
        <ecNumber evidence="3 8">4.2.1.1</ecNumber>
    </recommendedName>
    <alternativeName>
        <fullName evidence="8">Carbonate dehydratase</fullName>
    </alternativeName>
</protein>
<evidence type="ECO:0000256" key="8">
    <source>
        <dbReference type="RuleBase" id="RU003956"/>
    </source>
</evidence>
<gene>
    <name evidence="9" type="ORF">BJ554DRAFT_8345</name>
</gene>